<dbReference type="Proteomes" id="UP000608345">
    <property type="component" value="Unassembled WGS sequence"/>
</dbReference>
<comment type="caution">
    <text evidence="1">The sequence shown here is derived from an EMBL/GenBank/DDBJ whole genome shotgun (WGS) entry which is preliminary data.</text>
</comment>
<accession>A0A918JKY5</accession>
<dbReference type="EMBL" id="BMYS01000010">
    <property type="protein sequence ID" value="GGW86913.1"/>
    <property type="molecule type" value="Genomic_DNA"/>
</dbReference>
<dbReference type="AlphaFoldDB" id="A0A918JKY5"/>
<organism evidence="1 2">
    <name type="scientific">Advenella faeciporci</name>
    <dbReference type="NCBI Taxonomy" id="797535"/>
    <lineage>
        <taxon>Bacteria</taxon>
        <taxon>Pseudomonadati</taxon>
        <taxon>Pseudomonadota</taxon>
        <taxon>Betaproteobacteria</taxon>
        <taxon>Burkholderiales</taxon>
        <taxon>Alcaligenaceae</taxon>
    </lineage>
</organism>
<proteinExistence type="predicted"/>
<evidence type="ECO:0000313" key="1">
    <source>
        <dbReference type="EMBL" id="GGW86913.1"/>
    </source>
</evidence>
<sequence length="50" mass="5691">MAKSILGRNCETKPRLNAWFKPEKEVAGIYIVKEKKQTATLYAVHTVLSK</sequence>
<protein>
    <submittedName>
        <fullName evidence="1">Uncharacterized protein</fullName>
    </submittedName>
</protein>
<name>A0A918JKY5_9BURK</name>
<gene>
    <name evidence="1" type="ORF">GCM10011450_15940</name>
</gene>
<reference evidence="1" key="2">
    <citation type="submission" date="2020-09" db="EMBL/GenBank/DDBJ databases">
        <authorList>
            <person name="Sun Q."/>
            <person name="Kim S."/>
        </authorList>
    </citation>
    <scope>NUCLEOTIDE SEQUENCE</scope>
    <source>
        <strain evidence="1">KCTC 23732</strain>
    </source>
</reference>
<evidence type="ECO:0000313" key="2">
    <source>
        <dbReference type="Proteomes" id="UP000608345"/>
    </source>
</evidence>
<reference evidence="1" key="1">
    <citation type="journal article" date="2014" name="Int. J. Syst. Evol. Microbiol.">
        <title>Complete genome sequence of Corynebacterium casei LMG S-19264T (=DSM 44701T), isolated from a smear-ripened cheese.</title>
        <authorList>
            <consortium name="US DOE Joint Genome Institute (JGI-PGF)"/>
            <person name="Walter F."/>
            <person name="Albersmeier A."/>
            <person name="Kalinowski J."/>
            <person name="Ruckert C."/>
        </authorList>
    </citation>
    <scope>NUCLEOTIDE SEQUENCE</scope>
    <source>
        <strain evidence="1">KCTC 23732</strain>
    </source>
</reference>
<keyword evidence="2" id="KW-1185">Reference proteome</keyword>